<dbReference type="InterPro" id="IPR011701">
    <property type="entry name" value="MFS"/>
</dbReference>
<dbReference type="PANTHER" id="PTHR23501:SF197">
    <property type="entry name" value="COMD"/>
    <property type="match status" value="1"/>
</dbReference>
<dbReference type="InterPro" id="IPR036259">
    <property type="entry name" value="MFS_trans_sf"/>
</dbReference>
<evidence type="ECO:0000313" key="12">
    <source>
        <dbReference type="Proteomes" id="UP000317303"/>
    </source>
</evidence>
<feature type="transmembrane region" description="Helical" evidence="9">
    <location>
        <begin position="195"/>
        <end position="216"/>
    </location>
</feature>
<accession>A0A660CAG0</accession>
<evidence type="ECO:0000256" key="9">
    <source>
        <dbReference type="SAM" id="Phobius"/>
    </source>
</evidence>
<dbReference type="Gene3D" id="1.20.1250.20">
    <property type="entry name" value="MFS general substrate transporter like domains"/>
    <property type="match status" value="1"/>
</dbReference>
<comment type="similarity">
    <text evidence="2">Belongs to the major facilitator superfamily. TCR/Tet family.</text>
</comment>
<proteinExistence type="inferred from homology"/>
<dbReference type="PROSITE" id="PS50850">
    <property type="entry name" value="MFS"/>
    <property type="match status" value="1"/>
</dbReference>
<comment type="caution">
    <text evidence="11">The sequence shown here is derived from an EMBL/GenBank/DDBJ whole genome shotgun (WGS) entry which is preliminary data.</text>
</comment>
<keyword evidence="7 9" id="KW-0472">Membrane</keyword>
<evidence type="ECO:0000256" key="5">
    <source>
        <dbReference type="ARBA" id="ARBA00022692"/>
    </source>
</evidence>
<gene>
    <name evidence="11" type="ORF">JD82_01157</name>
</gene>
<evidence type="ECO:0000313" key="11">
    <source>
        <dbReference type="EMBL" id="TWH19334.1"/>
    </source>
</evidence>
<dbReference type="Pfam" id="PF07690">
    <property type="entry name" value="MFS_1"/>
    <property type="match status" value="1"/>
</dbReference>
<feature type="domain" description="Major facilitator superfamily (MFS) profile" evidence="10">
    <location>
        <begin position="9"/>
        <end position="494"/>
    </location>
</feature>
<dbReference type="InterPro" id="IPR008969">
    <property type="entry name" value="CarboxyPept-like_regulatory"/>
</dbReference>
<dbReference type="AlphaFoldDB" id="A0A660CAG0"/>
<dbReference type="FunFam" id="1.20.1720.10:FF:000004">
    <property type="entry name" value="EmrB/QacA family drug resistance transporter"/>
    <property type="match status" value="1"/>
</dbReference>
<evidence type="ECO:0000256" key="2">
    <source>
        <dbReference type="ARBA" id="ARBA00007520"/>
    </source>
</evidence>
<dbReference type="Proteomes" id="UP000317303">
    <property type="component" value="Unassembled WGS sequence"/>
</dbReference>
<dbReference type="SUPFAM" id="SSF49464">
    <property type="entry name" value="Carboxypeptidase regulatory domain-like"/>
    <property type="match status" value="1"/>
</dbReference>
<feature type="transmembrane region" description="Helical" evidence="9">
    <location>
        <begin position="75"/>
        <end position="93"/>
    </location>
</feature>
<feature type="region of interest" description="Disordered" evidence="8">
    <location>
        <begin position="810"/>
        <end position="832"/>
    </location>
</feature>
<protein>
    <submittedName>
        <fullName evidence="11">EmrB/QacA subfamily drug resistance transporter</fullName>
    </submittedName>
</protein>
<dbReference type="CDD" id="cd17502">
    <property type="entry name" value="MFS_Azr1_MDR_like"/>
    <property type="match status" value="1"/>
</dbReference>
<comment type="subcellular location">
    <subcellularLocation>
        <location evidence="1">Cell membrane</location>
        <topology evidence="1">Multi-pass membrane protein</topology>
    </subcellularLocation>
</comment>
<dbReference type="NCBIfam" id="TIGR00711">
    <property type="entry name" value="efflux_EmrB"/>
    <property type="match status" value="1"/>
</dbReference>
<feature type="transmembrane region" description="Helical" evidence="9">
    <location>
        <begin position="45"/>
        <end position="63"/>
    </location>
</feature>
<dbReference type="SUPFAM" id="SSF49478">
    <property type="entry name" value="Cna protein B-type domain"/>
    <property type="match status" value="2"/>
</dbReference>
<evidence type="ECO:0000256" key="8">
    <source>
        <dbReference type="SAM" id="MobiDB-lite"/>
    </source>
</evidence>
<keyword evidence="3" id="KW-0813">Transport</keyword>
<keyword evidence="12" id="KW-1185">Reference proteome</keyword>
<feature type="transmembrane region" description="Helical" evidence="9">
    <location>
        <begin position="300"/>
        <end position="319"/>
    </location>
</feature>
<organism evidence="11 12">
    <name type="scientific">Prauserella rugosa</name>
    <dbReference type="NCBI Taxonomy" id="43354"/>
    <lineage>
        <taxon>Bacteria</taxon>
        <taxon>Bacillati</taxon>
        <taxon>Actinomycetota</taxon>
        <taxon>Actinomycetes</taxon>
        <taxon>Pseudonocardiales</taxon>
        <taxon>Pseudonocardiaceae</taxon>
        <taxon>Prauserella</taxon>
    </lineage>
</organism>
<feature type="transmembrane region" description="Helical" evidence="9">
    <location>
        <begin position="228"/>
        <end position="245"/>
    </location>
</feature>
<dbReference type="PANTHER" id="PTHR23501">
    <property type="entry name" value="MAJOR FACILITATOR SUPERFAMILY"/>
    <property type="match status" value="1"/>
</dbReference>
<feature type="transmembrane region" description="Helical" evidence="9">
    <location>
        <begin position="133"/>
        <end position="155"/>
    </location>
</feature>
<keyword evidence="4" id="KW-1003">Cell membrane</keyword>
<dbReference type="RefSeq" id="WP_084705608.1">
    <property type="nucleotide sequence ID" value="NZ_JOIJ01000002.1"/>
</dbReference>
<evidence type="ECO:0000256" key="3">
    <source>
        <dbReference type="ARBA" id="ARBA00022448"/>
    </source>
</evidence>
<feature type="transmembrane region" description="Helical" evidence="9">
    <location>
        <begin position="331"/>
        <end position="349"/>
    </location>
</feature>
<feature type="transmembrane region" description="Helical" evidence="9">
    <location>
        <begin position="361"/>
        <end position="380"/>
    </location>
</feature>
<feature type="transmembrane region" description="Helical" evidence="9">
    <location>
        <begin position="161"/>
        <end position="183"/>
    </location>
</feature>
<dbReference type="Gene3D" id="1.20.1720.10">
    <property type="entry name" value="Multidrug resistance protein D"/>
    <property type="match status" value="1"/>
</dbReference>
<dbReference type="InterPro" id="IPR004638">
    <property type="entry name" value="EmrB-like"/>
</dbReference>
<evidence type="ECO:0000256" key="7">
    <source>
        <dbReference type="ARBA" id="ARBA00023136"/>
    </source>
</evidence>
<evidence type="ECO:0000256" key="4">
    <source>
        <dbReference type="ARBA" id="ARBA00022475"/>
    </source>
</evidence>
<sequence length="832" mass="85727">MSKREIMQAFVGLLLALLVAILSSTIVSNALPRIIADLDGTQSQYTWVITAMLLTSTATTPIWGKLADLFSKKLLYQLAIIIFTVGSVLGGFAQSMPELITYRAIQGIGMGGLQALVQAVIAAMISPRERGRYSGYIGATFAVATVSGPLLGGIIVDSPLGWRWCFWVCVPIAVLALIVLGKTLKLPVIKRDVKIDWLGATLIVGGVALVLIWVSLAGDQFDWWSTTTALYLGGAAVVLALAILVEAKVSEPVVPLKLFRNRSFSLTVIGTLAVGTAMFGGAVFLAQYYQIARGYSPTHAGLMTLPMVLGLFLSSTIAGQVVSRIGRTKPFLVAGAAILVVALGLLGTIDADINLVQMGAYLALMGTGTGMLMQNLVLVAQNTVGMRDVGSSTAVVTFFRTLGGSAGVSALGAVLANNVTDYIVESAAERGLPMGAAAGSGGGGNTLDVGSLPAPVQDIVRHAYGDAIGDVFFIGACVAVVTLLAVIFIKETPLRTTLDITDDAEPKSDAAAAEETAELAAPVPANGQAAAVPAARAAESAPQRPAPLFAGGNGAARRTAVVHGVVTVGGQPASGVTLTLTDAAGAQVDLARTGEDGAFRVGGREPGRYILIAASENLQPSAQSVELGSTPLHRDIALTGSGQISGRVRTQQTRPVGGATVVLTDAGGDVLDASLTGGDGWYRFPDVSGGAYTLAVTAQGYRPQATPVRMSTGERITQDIELTAAGHLEGIVRSELSGAAVPEARVVLLDENGNVSGVTMTAADGSYRFDDVDYGQYTVIASGYGPATATVRVTGEAEGSLDFELGYSSDNALGRERTDGADVASDSDTPQA</sequence>
<reference evidence="11 12" key="1">
    <citation type="submission" date="2019-07" db="EMBL/GenBank/DDBJ databases">
        <title>R&amp;d 2014.</title>
        <authorList>
            <person name="Klenk H.-P."/>
        </authorList>
    </citation>
    <scope>NUCLEOTIDE SEQUENCE [LARGE SCALE GENOMIC DNA]</scope>
    <source>
        <strain evidence="11 12">DSM 43194</strain>
    </source>
</reference>
<evidence type="ECO:0000256" key="1">
    <source>
        <dbReference type="ARBA" id="ARBA00004651"/>
    </source>
</evidence>
<feature type="transmembrane region" description="Helical" evidence="9">
    <location>
        <begin position="105"/>
        <end position="126"/>
    </location>
</feature>
<dbReference type="SUPFAM" id="SSF103473">
    <property type="entry name" value="MFS general substrate transporter"/>
    <property type="match status" value="1"/>
</dbReference>
<dbReference type="InterPro" id="IPR020846">
    <property type="entry name" value="MFS_dom"/>
</dbReference>
<dbReference type="Gene3D" id="2.60.40.1120">
    <property type="entry name" value="Carboxypeptidase-like, regulatory domain"/>
    <property type="match status" value="2"/>
</dbReference>
<evidence type="ECO:0000256" key="6">
    <source>
        <dbReference type="ARBA" id="ARBA00022989"/>
    </source>
</evidence>
<name>A0A660CAG0_9PSEU</name>
<keyword evidence="5 9" id="KW-0812">Transmembrane</keyword>
<keyword evidence="6 9" id="KW-1133">Transmembrane helix</keyword>
<dbReference type="EMBL" id="VLJV01000001">
    <property type="protein sequence ID" value="TWH19334.1"/>
    <property type="molecule type" value="Genomic_DNA"/>
</dbReference>
<feature type="transmembrane region" description="Helical" evidence="9">
    <location>
        <begin position="471"/>
        <end position="489"/>
    </location>
</feature>
<dbReference type="Pfam" id="PF13620">
    <property type="entry name" value="CarboxypepD_reg"/>
    <property type="match status" value="2"/>
</dbReference>
<dbReference type="GO" id="GO:0005886">
    <property type="term" value="C:plasma membrane"/>
    <property type="evidence" value="ECO:0007669"/>
    <property type="project" value="UniProtKB-SubCell"/>
</dbReference>
<feature type="transmembrane region" description="Helical" evidence="9">
    <location>
        <begin position="266"/>
        <end position="288"/>
    </location>
</feature>
<dbReference type="OrthoDB" id="7375466at2"/>
<evidence type="ECO:0000259" key="10">
    <source>
        <dbReference type="PROSITE" id="PS50850"/>
    </source>
</evidence>
<dbReference type="GO" id="GO:0022857">
    <property type="term" value="F:transmembrane transporter activity"/>
    <property type="evidence" value="ECO:0007669"/>
    <property type="project" value="InterPro"/>
</dbReference>